<name>A0A4R9HCE6_9LEPT</name>
<sequence length="434" mass="46033">MKKIFSKVVGVKLGGIPLPILIVMILSSVVLWRAGALERGGILTAWPFLISMGLVLYAIGEKLPIWNKFFGGGYVLAFVCGALAARFGIVSASDVKALSATAIENKFLHFALILLVGGSILSVKRSALLRSLVGYVPLILIGLIGAVTFGTIGGLIFNVPFAKIITHYVLPIMGGGNGGGAIPMSEIYENVTGNPRGEYYGFAIAILTIANTVAIISASLLNILGQKFKSLSGEGKLVYEDISTNAKIAEEIEKVEPTAQDHLNAFYLVFAVSGVAVILYGVFSVIHLFAYTVILFILLNVLDIVPGPLKIALNNVMKGGLKLILPMVLFVIGLGTDVNELIQALAPSNVVIIVMIVLGVILFILFSSKIFKFYPIEAAITAGLCMANRGGSGDLEVLGASKRMELFPYAQISSRIGGGLILAIAGYLFSLLLK</sequence>
<dbReference type="EMBL" id="RQEY01000001">
    <property type="protein sequence ID" value="TGK44489.1"/>
    <property type="molecule type" value="Genomic_DNA"/>
</dbReference>
<dbReference type="GO" id="GO:0008514">
    <property type="term" value="F:organic anion transmembrane transporter activity"/>
    <property type="evidence" value="ECO:0007669"/>
    <property type="project" value="InterPro"/>
</dbReference>
<keyword evidence="4" id="KW-1185">Reference proteome</keyword>
<feature type="transmembrane region" description="Helical" evidence="2">
    <location>
        <begin position="199"/>
        <end position="224"/>
    </location>
</feature>
<organism evidence="3 4">
    <name type="scientific">Leptospira andrefontaineae</name>
    <dbReference type="NCBI Taxonomy" id="2484976"/>
    <lineage>
        <taxon>Bacteria</taxon>
        <taxon>Pseudomonadati</taxon>
        <taxon>Spirochaetota</taxon>
        <taxon>Spirochaetia</taxon>
        <taxon>Leptospirales</taxon>
        <taxon>Leptospiraceae</taxon>
        <taxon>Leptospira</taxon>
    </lineage>
</organism>
<dbReference type="Proteomes" id="UP000298097">
    <property type="component" value="Unassembled WGS sequence"/>
</dbReference>
<dbReference type="PANTHER" id="PTHR40033">
    <property type="entry name" value="NA(+)-MALATE SYMPORTER"/>
    <property type="match status" value="1"/>
</dbReference>
<dbReference type="GO" id="GO:0015293">
    <property type="term" value="F:symporter activity"/>
    <property type="evidence" value="ECO:0007669"/>
    <property type="project" value="UniProtKB-UniRule"/>
</dbReference>
<reference evidence="3" key="1">
    <citation type="journal article" date="2019" name="PLoS Negl. Trop. Dis.">
        <title>Revisiting the worldwide diversity of Leptospira species in the environment.</title>
        <authorList>
            <person name="Vincent A.T."/>
            <person name="Schiettekatte O."/>
            <person name="Bourhy P."/>
            <person name="Veyrier F.J."/>
            <person name="Picardeau M."/>
        </authorList>
    </citation>
    <scope>NUCLEOTIDE SEQUENCE [LARGE SCALE GENOMIC DNA]</scope>
    <source>
        <strain evidence="3">201800301</strain>
    </source>
</reference>
<dbReference type="AlphaFoldDB" id="A0A4R9HCE6"/>
<gene>
    <name evidence="3" type="ORF">EHO65_00160</name>
</gene>
<accession>A0A4R9HCE6</accession>
<keyword evidence="1" id="KW-0769">Symport</keyword>
<dbReference type="InterPro" id="IPR004679">
    <property type="entry name" value="2-OHcarboxylate_transport"/>
</dbReference>
<comment type="similarity">
    <text evidence="1">Belongs to the 2-hydroxycarboxylate transporter (2-HCT) (TC 2.A.24) family.</text>
</comment>
<dbReference type="Pfam" id="PF03390">
    <property type="entry name" value="2HCT"/>
    <property type="match status" value="1"/>
</dbReference>
<keyword evidence="2" id="KW-1133">Transmembrane helix</keyword>
<feature type="transmembrane region" description="Helical" evidence="2">
    <location>
        <begin position="69"/>
        <end position="87"/>
    </location>
</feature>
<feature type="transmembrane region" description="Helical" evidence="2">
    <location>
        <begin position="412"/>
        <end position="433"/>
    </location>
</feature>
<evidence type="ECO:0008006" key="5">
    <source>
        <dbReference type="Google" id="ProtNLM"/>
    </source>
</evidence>
<feature type="transmembrane region" description="Helical" evidence="2">
    <location>
        <begin position="321"/>
        <end position="338"/>
    </location>
</feature>
<keyword evidence="1" id="KW-0813">Transport</keyword>
<evidence type="ECO:0000256" key="2">
    <source>
        <dbReference type="SAM" id="Phobius"/>
    </source>
</evidence>
<feature type="transmembrane region" description="Helical" evidence="2">
    <location>
        <begin position="12"/>
        <end position="34"/>
    </location>
</feature>
<feature type="transmembrane region" description="Helical" evidence="2">
    <location>
        <begin position="40"/>
        <end position="60"/>
    </location>
</feature>
<dbReference type="PANTHER" id="PTHR40033:SF1">
    <property type="entry name" value="CITRATE-SODIUM SYMPORTER"/>
    <property type="match status" value="1"/>
</dbReference>
<evidence type="ECO:0000313" key="4">
    <source>
        <dbReference type="Proteomes" id="UP000298097"/>
    </source>
</evidence>
<evidence type="ECO:0000313" key="3">
    <source>
        <dbReference type="EMBL" id="TGK44489.1"/>
    </source>
</evidence>
<feature type="transmembrane region" description="Helical" evidence="2">
    <location>
        <begin position="107"/>
        <end position="123"/>
    </location>
</feature>
<dbReference type="OrthoDB" id="8584824at2"/>
<feature type="transmembrane region" description="Helical" evidence="2">
    <location>
        <begin position="135"/>
        <end position="157"/>
    </location>
</feature>
<dbReference type="RefSeq" id="WP_135772226.1">
    <property type="nucleotide sequence ID" value="NZ_RQEY01000001.1"/>
</dbReference>
<protein>
    <recommendedName>
        <fullName evidence="5">2-hydroxycarboxylate transporter family protein</fullName>
    </recommendedName>
</protein>
<keyword evidence="2" id="KW-0812">Transmembrane</keyword>
<dbReference type="PIRSF" id="PIRSF005348">
    <property type="entry name" value="YxkH"/>
    <property type="match status" value="1"/>
</dbReference>
<comment type="caution">
    <text evidence="3">The sequence shown here is derived from an EMBL/GenBank/DDBJ whole genome shotgun (WGS) entry which is preliminary data.</text>
</comment>
<evidence type="ECO:0000256" key="1">
    <source>
        <dbReference type="PIRNR" id="PIRNR005348"/>
    </source>
</evidence>
<dbReference type="GO" id="GO:0005886">
    <property type="term" value="C:plasma membrane"/>
    <property type="evidence" value="ECO:0007669"/>
    <property type="project" value="UniProtKB-UniRule"/>
</dbReference>
<keyword evidence="1 2" id="KW-0472">Membrane</keyword>
<proteinExistence type="inferred from homology"/>
<feature type="transmembrane region" description="Helical" evidence="2">
    <location>
        <begin position="344"/>
        <end position="366"/>
    </location>
</feature>